<organism evidence="1 2">
    <name type="scientific">Trema orientale</name>
    <name type="common">Charcoal tree</name>
    <name type="synonym">Celtis orientalis</name>
    <dbReference type="NCBI Taxonomy" id="63057"/>
    <lineage>
        <taxon>Eukaryota</taxon>
        <taxon>Viridiplantae</taxon>
        <taxon>Streptophyta</taxon>
        <taxon>Embryophyta</taxon>
        <taxon>Tracheophyta</taxon>
        <taxon>Spermatophyta</taxon>
        <taxon>Magnoliopsida</taxon>
        <taxon>eudicotyledons</taxon>
        <taxon>Gunneridae</taxon>
        <taxon>Pentapetalae</taxon>
        <taxon>rosids</taxon>
        <taxon>fabids</taxon>
        <taxon>Rosales</taxon>
        <taxon>Cannabaceae</taxon>
        <taxon>Trema</taxon>
    </lineage>
</organism>
<gene>
    <name evidence="1" type="ORF">TorRG33x02_201190</name>
</gene>
<proteinExistence type="predicted"/>
<evidence type="ECO:0000313" key="2">
    <source>
        <dbReference type="Proteomes" id="UP000237000"/>
    </source>
</evidence>
<dbReference type="PANTHER" id="PTHR34189:SF10">
    <property type="entry name" value="TRANSMEMBRANE PROTEIN"/>
    <property type="match status" value="1"/>
</dbReference>
<dbReference type="AlphaFoldDB" id="A0A2P5EEY7"/>
<dbReference type="EMBL" id="JXTC01000168">
    <property type="protein sequence ID" value="PON84109.1"/>
    <property type="molecule type" value="Genomic_DNA"/>
</dbReference>
<protein>
    <submittedName>
        <fullName evidence="1">Transmembrane protein</fullName>
    </submittedName>
</protein>
<sequence length="72" mass="7882">MQRSSSTSRASDEFLVNFSPASIISLPMKSTTSDDLPLYDPNSDATKKELGLRKSSGENVVHMIPLAGYMEM</sequence>
<keyword evidence="2" id="KW-1185">Reference proteome</keyword>
<dbReference type="STRING" id="63057.A0A2P5EEY7"/>
<dbReference type="Proteomes" id="UP000237000">
    <property type="component" value="Unassembled WGS sequence"/>
</dbReference>
<accession>A0A2P5EEY7</accession>
<dbReference type="InParanoid" id="A0A2P5EEY7"/>
<name>A0A2P5EEY7_TREOI</name>
<comment type="caution">
    <text evidence="1">The sequence shown here is derived from an EMBL/GenBank/DDBJ whole genome shotgun (WGS) entry which is preliminary data.</text>
</comment>
<keyword evidence="1" id="KW-0472">Membrane</keyword>
<reference evidence="2" key="1">
    <citation type="submission" date="2016-06" db="EMBL/GenBank/DDBJ databases">
        <title>Parallel loss of symbiosis genes in relatives of nitrogen-fixing non-legume Parasponia.</title>
        <authorList>
            <person name="Van Velzen R."/>
            <person name="Holmer R."/>
            <person name="Bu F."/>
            <person name="Rutten L."/>
            <person name="Van Zeijl A."/>
            <person name="Liu W."/>
            <person name="Santuari L."/>
            <person name="Cao Q."/>
            <person name="Sharma T."/>
            <person name="Shen D."/>
            <person name="Roswanjaya Y."/>
            <person name="Wardhani T."/>
            <person name="Kalhor M.S."/>
            <person name="Jansen J."/>
            <person name="Van den Hoogen J."/>
            <person name="Gungor B."/>
            <person name="Hartog M."/>
            <person name="Hontelez J."/>
            <person name="Verver J."/>
            <person name="Yang W.-C."/>
            <person name="Schijlen E."/>
            <person name="Repin R."/>
            <person name="Schilthuizen M."/>
            <person name="Schranz E."/>
            <person name="Heidstra R."/>
            <person name="Miyata K."/>
            <person name="Fedorova E."/>
            <person name="Kohlen W."/>
            <person name="Bisseling T."/>
            <person name="Smit S."/>
            <person name="Geurts R."/>
        </authorList>
    </citation>
    <scope>NUCLEOTIDE SEQUENCE [LARGE SCALE GENOMIC DNA]</scope>
    <source>
        <strain evidence="2">cv. RG33-2</strain>
    </source>
</reference>
<dbReference type="OrthoDB" id="759788at2759"/>
<dbReference type="PANTHER" id="PTHR34189">
    <property type="entry name" value="TRANSMEMBRANE PROTEIN"/>
    <property type="match status" value="1"/>
</dbReference>
<evidence type="ECO:0000313" key="1">
    <source>
        <dbReference type="EMBL" id="PON84109.1"/>
    </source>
</evidence>
<keyword evidence="1" id="KW-0812">Transmembrane</keyword>